<evidence type="ECO:0000313" key="3">
    <source>
        <dbReference type="EMBL" id="TDR39529.1"/>
    </source>
</evidence>
<keyword evidence="2" id="KW-0067">ATP-binding</keyword>
<keyword evidence="5" id="KW-1185">Reference proteome</keyword>
<accession>A0A8B4QE15</accession>
<evidence type="ECO:0000313" key="2">
    <source>
        <dbReference type="EMBL" id="STX10838.1"/>
    </source>
</evidence>
<feature type="domain" description="DUF927" evidence="1">
    <location>
        <begin position="28"/>
        <end position="289"/>
    </location>
</feature>
<dbReference type="Pfam" id="PF06048">
    <property type="entry name" value="DUF927"/>
    <property type="match status" value="1"/>
</dbReference>
<reference evidence="2 4" key="1">
    <citation type="submission" date="2018-06" db="EMBL/GenBank/DDBJ databases">
        <authorList>
            <consortium name="Pathogen Informatics"/>
            <person name="Doyle S."/>
        </authorList>
    </citation>
    <scope>NUCLEOTIDE SEQUENCE [LARGE SCALE GENOMIC DNA]</scope>
    <source>
        <strain evidence="2 4">NCTC10597</strain>
    </source>
</reference>
<keyword evidence="2" id="KW-0378">Hydrolase</keyword>
<evidence type="ECO:0000313" key="4">
    <source>
        <dbReference type="Proteomes" id="UP000254330"/>
    </source>
</evidence>
<dbReference type="GO" id="GO:0004386">
    <property type="term" value="F:helicase activity"/>
    <property type="evidence" value="ECO:0007669"/>
    <property type="project" value="UniProtKB-KW"/>
</dbReference>
<dbReference type="AlphaFoldDB" id="A0A8B4QE15"/>
<dbReference type="Proteomes" id="UP000294641">
    <property type="component" value="Unassembled WGS sequence"/>
</dbReference>
<gene>
    <name evidence="3" type="ORF">DFR61_11155</name>
    <name evidence="2" type="ORF">NCTC10597_02618</name>
</gene>
<keyword evidence="2" id="KW-0547">Nucleotide-binding</keyword>
<dbReference type="Proteomes" id="UP000254330">
    <property type="component" value="Unassembled WGS sequence"/>
</dbReference>
<name>A0A8B4QE15_9BACL</name>
<dbReference type="OrthoDB" id="9763644at2"/>
<evidence type="ECO:0000313" key="5">
    <source>
        <dbReference type="Proteomes" id="UP000294641"/>
    </source>
</evidence>
<comment type="caution">
    <text evidence="2">The sequence shown here is derived from an EMBL/GenBank/DDBJ whole genome shotgun (WGS) entry which is preliminary data.</text>
</comment>
<sequence length="545" mass="62568">MTYETFFEEVKGFGIPDPFFTKENKLYKINSKNGDEEFISRHVPYITMCFDDIERNNIQYELKWFNDDKIYNEVVPATALATKREVIELANKGLSSNDRNARPLIEYFDLFLEKNKLKRSLVVSHIGYVGNHFIHPQMESKFRVVPPDEGELQRLRAVQCSGSVEGWIKNVLEPLYDNPKALFPVIASFASVLFKEYDLTPIVVDISGISSSGKTTVQKVCASVWGMPSGYISSMLTTKIAIERMASFLNAFPLILDDTNTAHDTKALQQIIYMFGNGTGKMRGSLEGSRGTSSWQSVFITTGENNILEYTNSQGSAARVIPITNFKFVNKKADYFTALNQNVEQYYGSVGLEFLKRWKHHSKRFYGRFKKLMEFYQEDAGSNNVMRRIALHYAFIVFVGEVLNELFREEGIKIPINDFTELFLTMCSDNDHVDRAKNVLIEVLEELDANRSHIYGEYEPNNGIHAIVNCNGLFLTVDYVNKRLGVDAKQIREAWKTQQHTVEQKNKGKSVDYKNITHKKQTFRVAQVNQDFLEEQGFNFSRNCF</sequence>
<dbReference type="RefSeq" id="WP_109349355.1">
    <property type="nucleotide sequence ID" value="NZ_BJUE01000064.1"/>
</dbReference>
<evidence type="ECO:0000259" key="1">
    <source>
        <dbReference type="Pfam" id="PF06048"/>
    </source>
</evidence>
<proteinExistence type="predicted"/>
<organism evidence="2 4">
    <name type="scientific">Kurthia zopfii</name>
    <dbReference type="NCBI Taxonomy" id="1650"/>
    <lineage>
        <taxon>Bacteria</taxon>
        <taxon>Bacillati</taxon>
        <taxon>Bacillota</taxon>
        <taxon>Bacilli</taxon>
        <taxon>Bacillales</taxon>
        <taxon>Caryophanaceae</taxon>
        <taxon>Kurthia</taxon>
    </lineage>
</organism>
<keyword evidence="2" id="KW-0347">Helicase</keyword>
<protein>
    <submittedName>
        <fullName evidence="2">Superfamily II helicase and inactivated derivatives</fullName>
    </submittedName>
    <submittedName>
        <fullName evidence="3">Uncharacterized protein (DUF927 family)</fullName>
    </submittedName>
</protein>
<dbReference type="InterPro" id="IPR009270">
    <property type="entry name" value="DUF927"/>
</dbReference>
<dbReference type="EMBL" id="SNZG01000011">
    <property type="protein sequence ID" value="TDR39529.1"/>
    <property type="molecule type" value="Genomic_DNA"/>
</dbReference>
<reference evidence="3 5" key="2">
    <citation type="submission" date="2019-03" db="EMBL/GenBank/DDBJ databases">
        <title>Genomic Encyclopedia of Type Strains, Phase IV (KMG-IV): sequencing the most valuable type-strain genomes for metagenomic binning, comparative biology and taxonomic classification.</title>
        <authorList>
            <person name="Goeker M."/>
        </authorList>
    </citation>
    <scope>NUCLEOTIDE SEQUENCE [LARGE SCALE GENOMIC DNA]</scope>
    <source>
        <strain evidence="3 5">DSM 20580</strain>
    </source>
</reference>
<dbReference type="EMBL" id="UGNP01000001">
    <property type="protein sequence ID" value="STX10838.1"/>
    <property type="molecule type" value="Genomic_DNA"/>
</dbReference>